<dbReference type="EMBL" id="QSBM01000018">
    <property type="protein sequence ID" value="RGX25702.1"/>
    <property type="molecule type" value="Genomic_DNA"/>
</dbReference>
<sequence length="310" mass="33428">MNGVMVVIGTNDLDEYYEMDTVPVMGDKVVCKFLETKVGGMLANAAAVYAGYGCKTYMIDCVNGGPQSENMERELRECGVDTSYFSVDASLPDPRCLIMLKGGERVIFVMDRKKRDLKLTADQGRLIAEADIVYSSLSELRAFGAEEHITERIVASGAKLALDVEAGTLAEPEKDFLLLGWADYLFINSGSHRRLSELYGGDYGERLREMGAALVYTKGSRGCSVCAGDGEPIHVPGYKVKAVDTTGAGDTFNASFLYGVSRGWTLRECAEFANAAAARAIGFMGARGGVATEAAVEQFKEQFLTGGNQS</sequence>
<comment type="caution">
    <text evidence="4">The sequence shown here is derived from an EMBL/GenBank/DDBJ whole genome shotgun (WGS) entry which is preliminary data.</text>
</comment>
<evidence type="ECO:0000256" key="2">
    <source>
        <dbReference type="ARBA" id="ARBA00022777"/>
    </source>
</evidence>
<accession>A0A413FAB6</accession>
<feature type="domain" description="Carbohydrate kinase PfkB" evidence="3">
    <location>
        <begin position="12"/>
        <end position="288"/>
    </location>
</feature>
<dbReference type="InterPro" id="IPR029056">
    <property type="entry name" value="Ribokinase-like"/>
</dbReference>
<dbReference type="PANTHER" id="PTHR10584">
    <property type="entry name" value="SUGAR KINASE"/>
    <property type="match status" value="1"/>
</dbReference>
<dbReference type="Gene3D" id="3.40.1190.20">
    <property type="match status" value="1"/>
</dbReference>
<protein>
    <submittedName>
        <fullName evidence="4">Carbohydrate kinase family protein</fullName>
    </submittedName>
</protein>
<evidence type="ECO:0000256" key="1">
    <source>
        <dbReference type="ARBA" id="ARBA00022679"/>
    </source>
</evidence>
<keyword evidence="2 4" id="KW-0418">Kinase</keyword>
<dbReference type="InterPro" id="IPR011611">
    <property type="entry name" value="PfkB_dom"/>
</dbReference>
<dbReference type="Pfam" id="PF00294">
    <property type="entry name" value="PfkB"/>
    <property type="match status" value="1"/>
</dbReference>
<dbReference type="PANTHER" id="PTHR10584:SF166">
    <property type="entry name" value="RIBOKINASE"/>
    <property type="match status" value="1"/>
</dbReference>
<dbReference type="OrthoDB" id="9788681at2"/>
<gene>
    <name evidence="4" type="ORF">DWV29_20720</name>
</gene>
<evidence type="ECO:0000313" key="4">
    <source>
        <dbReference type="EMBL" id="RGX25702.1"/>
    </source>
</evidence>
<evidence type="ECO:0000259" key="3">
    <source>
        <dbReference type="Pfam" id="PF00294"/>
    </source>
</evidence>
<keyword evidence="1" id="KW-0808">Transferase</keyword>
<proteinExistence type="predicted"/>
<organism evidence="4 5">
    <name type="scientific">Enterocloster asparagiformis</name>
    <dbReference type="NCBI Taxonomy" id="333367"/>
    <lineage>
        <taxon>Bacteria</taxon>
        <taxon>Bacillati</taxon>
        <taxon>Bacillota</taxon>
        <taxon>Clostridia</taxon>
        <taxon>Lachnospirales</taxon>
        <taxon>Lachnospiraceae</taxon>
        <taxon>Enterocloster</taxon>
    </lineage>
</organism>
<dbReference type="RefSeq" id="WP_007716274.1">
    <property type="nucleotide sequence ID" value="NZ_JAWRJJ010000322.1"/>
</dbReference>
<dbReference type="GO" id="GO:0016301">
    <property type="term" value="F:kinase activity"/>
    <property type="evidence" value="ECO:0007669"/>
    <property type="project" value="UniProtKB-KW"/>
</dbReference>
<dbReference type="Proteomes" id="UP000283880">
    <property type="component" value="Unassembled WGS sequence"/>
</dbReference>
<evidence type="ECO:0000313" key="5">
    <source>
        <dbReference type="Proteomes" id="UP000283880"/>
    </source>
</evidence>
<dbReference type="AlphaFoldDB" id="A0A413FAB6"/>
<dbReference type="SUPFAM" id="SSF53613">
    <property type="entry name" value="Ribokinase-like"/>
    <property type="match status" value="1"/>
</dbReference>
<reference evidence="4 5" key="1">
    <citation type="submission" date="2018-08" db="EMBL/GenBank/DDBJ databases">
        <title>A genome reference for cultivated species of the human gut microbiota.</title>
        <authorList>
            <person name="Zou Y."/>
            <person name="Xue W."/>
            <person name="Luo G."/>
        </authorList>
    </citation>
    <scope>NUCLEOTIDE SEQUENCE [LARGE SCALE GENOMIC DNA]</scope>
    <source>
        <strain evidence="4 5">AF04-15</strain>
    </source>
</reference>
<name>A0A413FAB6_9FIRM</name>